<feature type="region of interest" description="Disordered" evidence="3">
    <location>
        <begin position="16"/>
        <end position="40"/>
    </location>
</feature>
<comment type="similarity">
    <text evidence="1 2">Belongs to the TIFY/JAZ family.</text>
</comment>
<feature type="domain" description="Tify" evidence="4">
    <location>
        <begin position="37"/>
        <end position="71"/>
    </location>
</feature>
<evidence type="ECO:0000256" key="3">
    <source>
        <dbReference type="SAM" id="MobiDB-lite"/>
    </source>
</evidence>
<dbReference type="EMBL" id="VAHF01000013">
    <property type="protein sequence ID" value="TXG47941.1"/>
    <property type="molecule type" value="Genomic_DNA"/>
</dbReference>
<dbReference type="PROSITE" id="PS51320">
    <property type="entry name" value="TIFY"/>
    <property type="match status" value="1"/>
</dbReference>
<dbReference type="AlphaFoldDB" id="A0A5C7GT51"/>
<protein>
    <recommendedName>
        <fullName evidence="2">Protein TIFY</fullName>
    </recommendedName>
    <alternativeName>
        <fullName evidence="2">Jasmonate ZIM domain-containing protein</fullName>
    </alternativeName>
</protein>
<keyword evidence="2" id="KW-0539">Nucleus</keyword>
<comment type="domain">
    <text evidence="2">The jas domain is required for interaction with COI1.</text>
</comment>
<keyword evidence="2" id="KW-1184">Jasmonic acid signaling pathway</keyword>
<dbReference type="SMART" id="SM00979">
    <property type="entry name" value="TIFY"/>
    <property type="match status" value="1"/>
</dbReference>
<evidence type="ECO:0000259" key="4">
    <source>
        <dbReference type="PROSITE" id="PS51320"/>
    </source>
</evidence>
<dbReference type="Pfam" id="PF06200">
    <property type="entry name" value="tify"/>
    <property type="match status" value="1"/>
</dbReference>
<evidence type="ECO:0000313" key="6">
    <source>
        <dbReference type="Proteomes" id="UP000323000"/>
    </source>
</evidence>
<dbReference type="InterPro" id="IPR040390">
    <property type="entry name" value="TIFY/JAZ"/>
</dbReference>
<dbReference type="PANTHER" id="PTHR33077:SF17">
    <property type="entry name" value="PROTEIN TIFY 5B"/>
    <property type="match status" value="1"/>
</dbReference>
<comment type="caution">
    <text evidence="5">The sequence shown here is derived from an EMBL/GenBank/DDBJ whole genome shotgun (WGS) entry which is preliminary data.</text>
</comment>
<name>A0A5C7GT51_9ROSI</name>
<dbReference type="Proteomes" id="UP000323000">
    <property type="component" value="Chromosome 13"/>
</dbReference>
<feature type="region of interest" description="Disordered" evidence="3">
    <location>
        <begin position="73"/>
        <end position="133"/>
    </location>
</feature>
<dbReference type="InterPro" id="IPR018467">
    <property type="entry name" value="CCT_CS"/>
</dbReference>
<accession>A0A5C7GT51</accession>
<dbReference type="PANTHER" id="PTHR33077">
    <property type="entry name" value="PROTEIN TIFY 4A-RELATED-RELATED"/>
    <property type="match status" value="1"/>
</dbReference>
<dbReference type="GO" id="GO:0009611">
    <property type="term" value="P:response to wounding"/>
    <property type="evidence" value="ECO:0007669"/>
    <property type="project" value="UniProtKB-UniRule"/>
</dbReference>
<reference evidence="6" key="1">
    <citation type="journal article" date="2019" name="Gigascience">
        <title>De novo genome assembly of the endangered Acer yangbiense, a plant species with extremely small populations endemic to Yunnan Province, China.</title>
        <authorList>
            <person name="Yang J."/>
            <person name="Wariss H.M."/>
            <person name="Tao L."/>
            <person name="Zhang R."/>
            <person name="Yun Q."/>
            <person name="Hollingsworth P."/>
            <person name="Dao Z."/>
            <person name="Luo G."/>
            <person name="Guo H."/>
            <person name="Ma Y."/>
            <person name="Sun W."/>
        </authorList>
    </citation>
    <scope>NUCLEOTIDE SEQUENCE [LARGE SCALE GENOMIC DNA]</scope>
    <source>
        <strain evidence="6">cv. Malutang</strain>
    </source>
</reference>
<gene>
    <name evidence="5" type="ORF">EZV62_027235</name>
</gene>
<dbReference type="GO" id="GO:0005634">
    <property type="term" value="C:nucleus"/>
    <property type="evidence" value="ECO:0007669"/>
    <property type="project" value="UniProtKB-SubCell"/>
</dbReference>
<comment type="function">
    <text evidence="2">Repressor of jasmonate responses.</text>
</comment>
<feature type="compositionally biased region" description="Basic residues" evidence="3">
    <location>
        <begin position="123"/>
        <end position="133"/>
    </location>
</feature>
<keyword evidence="6" id="KW-1185">Reference proteome</keyword>
<dbReference type="GO" id="GO:0031347">
    <property type="term" value="P:regulation of defense response"/>
    <property type="evidence" value="ECO:0007669"/>
    <property type="project" value="UniProtKB-UniRule"/>
</dbReference>
<dbReference type="GO" id="GO:2000022">
    <property type="term" value="P:regulation of jasmonic acid mediated signaling pathway"/>
    <property type="evidence" value="ECO:0007669"/>
    <property type="project" value="UniProtKB-UniRule"/>
</dbReference>
<dbReference type="OrthoDB" id="782771at2759"/>
<evidence type="ECO:0000256" key="1">
    <source>
        <dbReference type="ARBA" id="ARBA00008614"/>
    </source>
</evidence>
<sequence length="133" mass="14864">MKRNCSLELRLLPPSDSLSSTDFATGHRHNHHQHSTPQNQQKQLTIFYGGRVCVCDVTELQARAILMIASREMEEKMRSPSGGSPSPLPSTISSPVSPSIESQMYSPVPPTGLSMKRSLQRFLQKRKNRASPY</sequence>
<dbReference type="InterPro" id="IPR010399">
    <property type="entry name" value="Tify_dom"/>
</dbReference>
<feature type="compositionally biased region" description="Low complexity" evidence="3">
    <location>
        <begin position="79"/>
        <end position="102"/>
    </location>
</feature>
<evidence type="ECO:0000256" key="2">
    <source>
        <dbReference type="RuleBase" id="RU369065"/>
    </source>
</evidence>
<organism evidence="5 6">
    <name type="scientific">Acer yangbiense</name>
    <dbReference type="NCBI Taxonomy" id="1000413"/>
    <lineage>
        <taxon>Eukaryota</taxon>
        <taxon>Viridiplantae</taxon>
        <taxon>Streptophyta</taxon>
        <taxon>Embryophyta</taxon>
        <taxon>Tracheophyta</taxon>
        <taxon>Spermatophyta</taxon>
        <taxon>Magnoliopsida</taxon>
        <taxon>eudicotyledons</taxon>
        <taxon>Gunneridae</taxon>
        <taxon>Pentapetalae</taxon>
        <taxon>rosids</taxon>
        <taxon>malvids</taxon>
        <taxon>Sapindales</taxon>
        <taxon>Sapindaceae</taxon>
        <taxon>Hippocastanoideae</taxon>
        <taxon>Acereae</taxon>
        <taxon>Acer</taxon>
    </lineage>
</organism>
<evidence type="ECO:0000313" key="5">
    <source>
        <dbReference type="EMBL" id="TXG47941.1"/>
    </source>
</evidence>
<proteinExistence type="inferred from homology"/>
<dbReference type="Pfam" id="PF09425">
    <property type="entry name" value="Jas_motif"/>
    <property type="match status" value="1"/>
</dbReference>
<comment type="subcellular location">
    <subcellularLocation>
        <location evidence="2">Nucleus</location>
    </subcellularLocation>
</comment>